<gene>
    <name evidence="2" type="ORF">DesfrDRAFT_0809</name>
</gene>
<proteinExistence type="predicted"/>
<reference evidence="2 3" key="1">
    <citation type="submission" date="2010-08" db="EMBL/GenBank/DDBJ databases">
        <title>The draft genome of Desulfovibrio fructosovorans JJ.</title>
        <authorList>
            <consortium name="US DOE Joint Genome Institute (JGI-PGF)"/>
            <person name="Lucas S."/>
            <person name="Copeland A."/>
            <person name="Lapidus A."/>
            <person name="Cheng J.-F."/>
            <person name="Bruce D."/>
            <person name="Goodwin L."/>
            <person name="Pitluck S."/>
            <person name="Land M.L."/>
            <person name="Hauser L."/>
            <person name="Chang Y.-J."/>
            <person name="Jeffries C."/>
            <person name="Wall J.D."/>
            <person name="Stahl D.A."/>
            <person name="Arkin A.P."/>
            <person name="Dehal P."/>
            <person name="Stolyar S.M."/>
            <person name="Hazen T.C."/>
            <person name="Woyke T.J."/>
        </authorList>
    </citation>
    <scope>NUCLEOTIDE SEQUENCE [LARGE SCALE GENOMIC DNA]</scope>
    <source>
        <strain evidence="2 3">JJ</strain>
    </source>
</reference>
<comment type="caution">
    <text evidence="2">The sequence shown here is derived from an EMBL/GenBank/DDBJ whole genome shotgun (WGS) entry which is preliminary data.</text>
</comment>
<evidence type="ECO:0000313" key="3">
    <source>
        <dbReference type="Proteomes" id="UP000006250"/>
    </source>
</evidence>
<feature type="transmembrane region" description="Helical" evidence="1">
    <location>
        <begin position="36"/>
        <end position="57"/>
    </location>
</feature>
<protein>
    <submittedName>
        <fullName evidence="2">Uncharacterized protein</fullName>
    </submittedName>
</protein>
<dbReference type="Proteomes" id="UP000006250">
    <property type="component" value="Unassembled WGS sequence"/>
</dbReference>
<organism evidence="2 3">
    <name type="scientific">Solidesulfovibrio fructosivorans JJ]</name>
    <dbReference type="NCBI Taxonomy" id="596151"/>
    <lineage>
        <taxon>Bacteria</taxon>
        <taxon>Pseudomonadati</taxon>
        <taxon>Thermodesulfobacteriota</taxon>
        <taxon>Desulfovibrionia</taxon>
        <taxon>Desulfovibrionales</taxon>
        <taxon>Desulfovibrionaceae</taxon>
        <taxon>Solidesulfovibrio</taxon>
    </lineage>
</organism>
<dbReference type="RefSeq" id="WP_005991347.1">
    <property type="nucleotide sequence ID" value="NZ_AECZ01000004.1"/>
</dbReference>
<keyword evidence="1" id="KW-1133">Transmembrane helix</keyword>
<name>E1JT60_SOLFR</name>
<dbReference type="EMBL" id="AECZ01000004">
    <property type="protein sequence ID" value="EFL52320.1"/>
    <property type="molecule type" value="Genomic_DNA"/>
</dbReference>
<dbReference type="AlphaFoldDB" id="E1JT60"/>
<keyword evidence="3" id="KW-1185">Reference proteome</keyword>
<accession>E1JT60</accession>
<evidence type="ECO:0000256" key="1">
    <source>
        <dbReference type="SAM" id="Phobius"/>
    </source>
</evidence>
<keyword evidence="1" id="KW-0812">Transmembrane</keyword>
<evidence type="ECO:0000313" key="2">
    <source>
        <dbReference type="EMBL" id="EFL52320.1"/>
    </source>
</evidence>
<keyword evidence="1" id="KW-0472">Membrane</keyword>
<sequence length="226" mass="25283">MKNIFLDPVFSIILAQALVAWSFCASHWGTEKVAKIVTLCLAIPVTCILIYVSALRVTVDQSEKNKQNDLIASVELQAKSTLTKILKIDDSVSALNKNIELVNGHIEKVGNDLVGTYEKEKENIENLNKILKKELSEIGHSNEVIKSTVNDLANNRLQQLTTVIGQAMNNIQYGVGKVLEVESSVLQQQVKRNRATKKYLECIEEQKEQYRLAPGIIMSPCEFDPE</sequence>